<name>S8DZ66_FOMSC</name>
<evidence type="ECO:0000256" key="1">
    <source>
        <dbReference type="SAM" id="Phobius"/>
    </source>
</evidence>
<feature type="transmembrane region" description="Helical" evidence="1">
    <location>
        <begin position="29"/>
        <end position="47"/>
    </location>
</feature>
<evidence type="ECO:0000313" key="2">
    <source>
        <dbReference type="EMBL" id="EPS98256.1"/>
    </source>
</evidence>
<keyword evidence="3" id="KW-1185">Reference proteome</keyword>
<evidence type="ECO:0000313" key="3">
    <source>
        <dbReference type="Proteomes" id="UP000015241"/>
    </source>
</evidence>
<dbReference type="Proteomes" id="UP000015241">
    <property type="component" value="Unassembled WGS sequence"/>
</dbReference>
<accession>S8DZ66</accession>
<keyword evidence="1" id="KW-0812">Transmembrane</keyword>
<gene>
    <name evidence="2" type="ORF">FOMPIDRAFT_1051656</name>
</gene>
<dbReference type="AlphaFoldDB" id="S8DZ66"/>
<keyword evidence="1" id="KW-1133">Transmembrane helix</keyword>
<dbReference type="InParanoid" id="S8DZ66"/>
<reference evidence="2 3" key="1">
    <citation type="journal article" date="2012" name="Science">
        <title>The Paleozoic origin of enzymatic lignin decomposition reconstructed from 31 fungal genomes.</title>
        <authorList>
            <person name="Floudas D."/>
            <person name="Binder M."/>
            <person name="Riley R."/>
            <person name="Barry K."/>
            <person name="Blanchette R.A."/>
            <person name="Henrissat B."/>
            <person name="Martinez A.T."/>
            <person name="Otillar R."/>
            <person name="Spatafora J.W."/>
            <person name="Yadav J.S."/>
            <person name="Aerts A."/>
            <person name="Benoit I."/>
            <person name="Boyd A."/>
            <person name="Carlson A."/>
            <person name="Copeland A."/>
            <person name="Coutinho P.M."/>
            <person name="de Vries R.P."/>
            <person name="Ferreira P."/>
            <person name="Findley K."/>
            <person name="Foster B."/>
            <person name="Gaskell J."/>
            <person name="Glotzer D."/>
            <person name="Gorecki P."/>
            <person name="Heitman J."/>
            <person name="Hesse C."/>
            <person name="Hori C."/>
            <person name="Igarashi K."/>
            <person name="Jurgens J.A."/>
            <person name="Kallen N."/>
            <person name="Kersten P."/>
            <person name="Kohler A."/>
            <person name="Kuees U."/>
            <person name="Kumar T.K.A."/>
            <person name="Kuo A."/>
            <person name="LaButti K."/>
            <person name="Larrondo L.F."/>
            <person name="Lindquist E."/>
            <person name="Ling A."/>
            <person name="Lombard V."/>
            <person name="Lucas S."/>
            <person name="Lundell T."/>
            <person name="Martin R."/>
            <person name="McLaughlin D.J."/>
            <person name="Morgenstern I."/>
            <person name="Morin E."/>
            <person name="Murat C."/>
            <person name="Nagy L.G."/>
            <person name="Nolan M."/>
            <person name="Ohm R.A."/>
            <person name="Patyshakuliyeva A."/>
            <person name="Rokas A."/>
            <person name="Ruiz-Duenas F.J."/>
            <person name="Sabat G."/>
            <person name="Salamov A."/>
            <person name="Samejima M."/>
            <person name="Schmutz J."/>
            <person name="Slot J.C."/>
            <person name="St John F."/>
            <person name="Stenlid J."/>
            <person name="Sun H."/>
            <person name="Sun S."/>
            <person name="Syed K."/>
            <person name="Tsang A."/>
            <person name="Wiebenga A."/>
            <person name="Young D."/>
            <person name="Pisabarro A."/>
            <person name="Eastwood D.C."/>
            <person name="Martin F."/>
            <person name="Cullen D."/>
            <person name="Grigoriev I.V."/>
            <person name="Hibbett D.S."/>
        </authorList>
    </citation>
    <scope>NUCLEOTIDE SEQUENCE</scope>
    <source>
        <strain evidence="3">FP-58527</strain>
    </source>
</reference>
<keyword evidence="1" id="KW-0472">Membrane</keyword>
<dbReference type="EMBL" id="KE504167">
    <property type="protein sequence ID" value="EPS98256.1"/>
    <property type="molecule type" value="Genomic_DNA"/>
</dbReference>
<protein>
    <submittedName>
        <fullName evidence="2">Uncharacterized protein</fullName>
    </submittedName>
</protein>
<dbReference type="HOGENOM" id="CLU_2084884_0_0_1"/>
<sequence>MAIIGAASLILLPVALELAIEFTRNANASPAMLWASSNLIGVVFVLVEGALREGSDADPPYSMHRAIMFHGIVVVVAATLINLMEGRQVRRSADELAHAHREFVAGHEMVIGEVPAL</sequence>
<feature type="transmembrane region" description="Helical" evidence="1">
    <location>
        <begin position="67"/>
        <end position="84"/>
    </location>
</feature>
<dbReference type="OrthoDB" id="422206at2759"/>
<proteinExistence type="predicted"/>
<organism evidence="2 3">
    <name type="scientific">Fomitopsis schrenkii</name>
    <name type="common">Brown rot fungus</name>
    <dbReference type="NCBI Taxonomy" id="2126942"/>
    <lineage>
        <taxon>Eukaryota</taxon>
        <taxon>Fungi</taxon>
        <taxon>Dikarya</taxon>
        <taxon>Basidiomycota</taxon>
        <taxon>Agaricomycotina</taxon>
        <taxon>Agaricomycetes</taxon>
        <taxon>Polyporales</taxon>
        <taxon>Fomitopsis</taxon>
    </lineage>
</organism>